<gene>
    <name evidence="1" type="ORF">HUN01_26330</name>
</gene>
<accession>A0A7D7R7E9</accession>
<proteinExistence type="predicted"/>
<dbReference type="KEGG" id="ned:HUN01_26330"/>
<keyword evidence="2" id="KW-1185">Reference proteome</keyword>
<reference evidence="2" key="1">
    <citation type="submission" date="2020-06" db="EMBL/GenBank/DDBJ databases">
        <title>Nostoc edaphicum CCNP1411 genome.</title>
        <authorList>
            <person name="Fidor A."/>
            <person name="Grabski M."/>
            <person name="Gawor J."/>
            <person name="Gromadka R."/>
            <person name="Wegrzyn G."/>
            <person name="Mazur-Marzec H."/>
        </authorList>
    </citation>
    <scope>NUCLEOTIDE SEQUENCE [LARGE SCALE GENOMIC DNA]</scope>
    <source>
        <strain evidence="2">CCNP1411</strain>
    </source>
</reference>
<organism evidence="1 2">
    <name type="scientific">Nostoc edaphicum CCNP1411</name>
    <dbReference type="NCBI Taxonomy" id="1472755"/>
    <lineage>
        <taxon>Bacteria</taxon>
        <taxon>Bacillati</taxon>
        <taxon>Cyanobacteriota</taxon>
        <taxon>Cyanophyceae</taxon>
        <taxon>Nostocales</taxon>
        <taxon>Nostocaceae</taxon>
        <taxon>Nostoc</taxon>
    </lineage>
</organism>
<dbReference type="AlphaFoldDB" id="A0A7D7R7E9"/>
<evidence type="ECO:0000313" key="1">
    <source>
        <dbReference type="EMBL" id="QMS90926.1"/>
    </source>
</evidence>
<protein>
    <submittedName>
        <fullName evidence="1">Uncharacterized protein</fullName>
    </submittedName>
</protein>
<dbReference type="Proteomes" id="UP000514713">
    <property type="component" value="Chromosome"/>
</dbReference>
<name>A0A7D7R7E9_9NOSO</name>
<dbReference type="EMBL" id="CP054698">
    <property type="protein sequence ID" value="QMS90926.1"/>
    <property type="molecule type" value="Genomic_DNA"/>
</dbReference>
<sequence length="46" mass="5273">MVFNGSPWALCSRNYLVRMIEAARREGLEIRAALSLGNLLFIRINH</sequence>
<dbReference type="RefSeq" id="WP_181928638.1">
    <property type="nucleotide sequence ID" value="NZ_CP054698.1"/>
</dbReference>
<evidence type="ECO:0000313" key="2">
    <source>
        <dbReference type="Proteomes" id="UP000514713"/>
    </source>
</evidence>